<name>A0A1L3ZXG5_9SPHN</name>
<evidence type="ECO:0000259" key="1">
    <source>
        <dbReference type="Pfam" id="PF04273"/>
    </source>
</evidence>
<protein>
    <submittedName>
        <fullName evidence="2">TIGR01244 family protein</fullName>
    </submittedName>
</protein>
<organism evidence="2 3">
    <name type="scientific">Tardibacter chloracetimidivorans</name>
    <dbReference type="NCBI Taxonomy" id="1921510"/>
    <lineage>
        <taxon>Bacteria</taxon>
        <taxon>Pseudomonadati</taxon>
        <taxon>Pseudomonadota</taxon>
        <taxon>Alphaproteobacteria</taxon>
        <taxon>Sphingomonadales</taxon>
        <taxon>Sphingomonadaceae</taxon>
        <taxon>Tardibacter</taxon>
    </lineage>
</organism>
<dbReference type="OrthoDB" id="9805710at2"/>
<sequence length="141" mass="14567">MFKKLDEKTFVAGQIAPADLAEARTTGITLVINNRPDGEAPGQPGGSEIEAAARAAGMDYAAIPVSGGFSMEQVEAMRTALESADGPVLAFCRSGTRSTNLWSLARASMGDSPQSLSEKAAAQGYDLSPLMGALTQLSSKS</sequence>
<dbReference type="GO" id="GO:0016787">
    <property type="term" value="F:hydrolase activity"/>
    <property type="evidence" value="ECO:0007669"/>
    <property type="project" value="InterPro"/>
</dbReference>
<evidence type="ECO:0000313" key="2">
    <source>
        <dbReference type="EMBL" id="API60328.1"/>
    </source>
</evidence>
<feature type="domain" description="Beta-lactamase hydrolase-like protein phosphatase-like" evidence="1">
    <location>
        <begin position="3"/>
        <end position="108"/>
    </location>
</feature>
<gene>
    <name evidence="2" type="ORF">BSL82_14370</name>
</gene>
<dbReference type="EMBL" id="CP018221">
    <property type="protein sequence ID" value="API60328.1"/>
    <property type="molecule type" value="Genomic_DNA"/>
</dbReference>
<dbReference type="CDD" id="cd14503">
    <property type="entry name" value="PTP-bact"/>
    <property type="match status" value="1"/>
</dbReference>
<dbReference type="SUPFAM" id="SSF52799">
    <property type="entry name" value="(Phosphotyrosine protein) phosphatases II"/>
    <property type="match status" value="1"/>
</dbReference>
<reference evidence="3" key="1">
    <citation type="submission" date="2016-11" db="EMBL/GenBank/DDBJ databases">
        <title>Complete Genome Sequence of alachlor-degrading Sphingomonas sp. strain JJ-A5.</title>
        <authorList>
            <person name="Lee H."/>
            <person name="Ka J.-O."/>
        </authorList>
    </citation>
    <scope>NUCLEOTIDE SEQUENCE [LARGE SCALE GENOMIC DNA]</scope>
    <source>
        <strain evidence="3">JJ-A5</strain>
    </source>
</reference>
<accession>A0A1L3ZXG5</accession>
<dbReference type="InterPro" id="IPR029021">
    <property type="entry name" value="Prot-tyrosine_phosphatase-like"/>
</dbReference>
<dbReference type="STRING" id="1921510.BSL82_14370"/>
<proteinExistence type="predicted"/>
<dbReference type="InterPro" id="IPR005939">
    <property type="entry name" value="BLH_phosphatase-like"/>
</dbReference>
<dbReference type="Pfam" id="PF04273">
    <property type="entry name" value="BLH_phosphatase"/>
    <property type="match status" value="1"/>
</dbReference>
<dbReference type="AlphaFoldDB" id="A0A1L3ZXG5"/>
<dbReference type="Proteomes" id="UP000182063">
    <property type="component" value="Chromosome"/>
</dbReference>
<evidence type="ECO:0000313" key="3">
    <source>
        <dbReference type="Proteomes" id="UP000182063"/>
    </source>
</evidence>
<dbReference type="NCBIfam" id="TIGR01244">
    <property type="entry name" value="TIGR01244 family sulfur transferase"/>
    <property type="match status" value="1"/>
</dbReference>
<dbReference type="Gene3D" id="3.90.190.10">
    <property type="entry name" value="Protein tyrosine phosphatase superfamily"/>
    <property type="match status" value="1"/>
</dbReference>
<dbReference type="KEGG" id="sphj:BSL82_14370"/>
<keyword evidence="3" id="KW-1185">Reference proteome</keyword>